<accession>A0A4S8PUU4</accession>
<keyword evidence="2" id="KW-1185">Reference proteome</keyword>
<protein>
    <submittedName>
        <fullName evidence="1">Uncharacterized protein</fullName>
    </submittedName>
</protein>
<sequence length="122" mass="14028">MAISRFLAPPIPRASGSLHAAIRRLEVEDSRLYVGAVNLAWRNWHRQAYGARGRAPYADGYYCCEYCDPMPGRETIELALHRLPRSSARELRRLVAPLDEHFLGRTYPDPHARQGPWWIGRC</sequence>
<reference evidence="2" key="1">
    <citation type="submission" date="2019-04" db="EMBL/GenBank/DDBJ databases">
        <title>Nocardioides xinjiangensis sp. nov.</title>
        <authorList>
            <person name="Liu S."/>
        </authorList>
    </citation>
    <scope>NUCLEOTIDE SEQUENCE [LARGE SCALE GENOMIC DNA]</scope>
    <source>
        <strain evidence="2">18</strain>
    </source>
</reference>
<comment type="caution">
    <text evidence="1">The sequence shown here is derived from an EMBL/GenBank/DDBJ whole genome shotgun (WGS) entry which is preliminary data.</text>
</comment>
<proteinExistence type="predicted"/>
<dbReference type="EMBL" id="STGY01000083">
    <property type="protein sequence ID" value="THV33675.1"/>
    <property type="molecule type" value="Genomic_DNA"/>
</dbReference>
<reference evidence="1 2" key="2">
    <citation type="submission" date="2019-05" db="EMBL/GenBank/DDBJ databases">
        <title>Glycomyces buryatensis sp. nov.</title>
        <authorList>
            <person name="Nikitina E."/>
        </authorList>
    </citation>
    <scope>NUCLEOTIDE SEQUENCE [LARGE SCALE GENOMIC DNA]</scope>
    <source>
        <strain evidence="1 2">18</strain>
    </source>
</reference>
<organism evidence="1 2">
    <name type="scientific">Glycomyces buryatensis</name>
    <dbReference type="NCBI Taxonomy" id="2570927"/>
    <lineage>
        <taxon>Bacteria</taxon>
        <taxon>Bacillati</taxon>
        <taxon>Actinomycetota</taxon>
        <taxon>Actinomycetes</taxon>
        <taxon>Glycomycetales</taxon>
        <taxon>Glycomycetaceae</taxon>
        <taxon>Glycomyces</taxon>
    </lineage>
</organism>
<name>A0A4S8PUU4_9ACTN</name>
<dbReference type="Proteomes" id="UP000308760">
    <property type="component" value="Unassembled WGS sequence"/>
</dbReference>
<dbReference type="OrthoDB" id="3540409at2"/>
<gene>
    <name evidence="1" type="ORF">FAB82_26440</name>
</gene>
<evidence type="ECO:0000313" key="1">
    <source>
        <dbReference type="EMBL" id="THV33675.1"/>
    </source>
</evidence>
<dbReference type="AlphaFoldDB" id="A0A4S8PUU4"/>
<dbReference type="RefSeq" id="WP_136537556.1">
    <property type="nucleotide sequence ID" value="NZ_STGY01000083.1"/>
</dbReference>
<evidence type="ECO:0000313" key="2">
    <source>
        <dbReference type="Proteomes" id="UP000308760"/>
    </source>
</evidence>